<dbReference type="PANTHER" id="PTHR45675">
    <property type="entry name" value="MYB TRANSCRIPTION FACTOR-RELATED-RELATED"/>
    <property type="match status" value="1"/>
</dbReference>
<keyword evidence="12" id="KW-1185">Reference proteome</keyword>
<evidence type="ECO:0000256" key="1">
    <source>
        <dbReference type="ARBA" id="ARBA00004123"/>
    </source>
</evidence>
<keyword evidence="2" id="KW-0677">Repeat</keyword>
<dbReference type="CDD" id="cd00167">
    <property type="entry name" value="SANT"/>
    <property type="match status" value="2"/>
</dbReference>
<dbReference type="InterPro" id="IPR017930">
    <property type="entry name" value="Myb_dom"/>
</dbReference>
<dbReference type="PROSITE" id="PS51294">
    <property type="entry name" value="HTH_MYB"/>
    <property type="match status" value="2"/>
</dbReference>
<comment type="caution">
    <text evidence="11">The sequence shown here is derived from an EMBL/GenBank/DDBJ whole genome shotgun (WGS) entry which is preliminary data.</text>
</comment>
<evidence type="ECO:0000259" key="10">
    <source>
        <dbReference type="PROSITE" id="PS51294"/>
    </source>
</evidence>
<dbReference type="InterPro" id="IPR001005">
    <property type="entry name" value="SANT/Myb"/>
</dbReference>
<dbReference type="InterPro" id="IPR044676">
    <property type="entry name" value="EOBI/EOBII-like_plant"/>
</dbReference>
<dbReference type="Pfam" id="PF00249">
    <property type="entry name" value="Myb_DNA-binding"/>
    <property type="match status" value="2"/>
</dbReference>
<dbReference type="GO" id="GO:0005634">
    <property type="term" value="C:nucleus"/>
    <property type="evidence" value="ECO:0007669"/>
    <property type="project" value="UniProtKB-SubCell"/>
</dbReference>
<gene>
    <name evidence="11" type="ORF">SAY86_008505</name>
</gene>
<name>A0AAN7QB27_TRANT</name>
<keyword evidence="6" id="KW-0539">Nucleus</keyword>
<feature type="domain" description="HTH myb-type" evidence="10">
    <location>
        <begin position="5"/>
        <end position="57"/>
    </location>
</feature>
<dbReference type="GO" id="GO:0043565">
    <property type="term" value="F:sequence-specific DNA binding"/>
    <property type="evidence" value="ECO:0007669"/>
    <property type="project" value="InterPro"/>
</dbReference>
<dbReference type="SUPFAM" id="SSF46689">
    <property type="entry name" value="Homeodomain-like"/>
    <property type="match status" value="1"/>
</dbReference>
<dbReference type="Proteomes" id="UP001346149">
    <property type="component" value="Unassembled WGS sequence"/>
</dbReference>
<keyword evidence="4" id="KW-0238">DNA-binding</keyword>
<proteinExistence type="predicted"/>
<keyword evidence="5" id="KW-0804">Transcription</keyword>
<evidence type="ECO:0000256" key="6">
    <source>
        <dbReference type="ARBA" id="ARBA00023242"/>
    </source>
</evidence>
<evidence type="ECO:0000256" key="7">
    <source>
        <dbReference type="ARBA" id="ARBA00057804"/>
    </source>
</evidence>
<evidence type="ECO:0000256" key="5">
    <source>
        <dbReference type="ARBA" id="ARBA00023163"/>
    </source>
</evidence>
<evidence type="ECO:0000313" key="12">
    <source>
        <dbReference type="Proteomes" id="UP001346149"/>
    </source>
</evidence>
<evidence type="ECO:0000313" key="11">
    <source>
        <dbReference type="EMBL" id="KAK4762737.1"/>
    </source>
</evidence>
<evidence type="ECO:0000256" key="3">
    <source>
        <dbReference type="ARBA" id="ARBA00023015"/>
    </source>
</evidence>
<evidence type="ECO:0000259" key="9">
    <source>
        <dbReference type="PROSITE" id="PS50090"/>
    </source>
</evidence>
<dbReference type="PANTHER" id="PTHR45675:SF7">
    <property type="entry name" value="TRANSCRIPTION FACTOR MYB48"/>
    <property type="match status" value="1"/>
</dbReference>
<dbReference type="AlphaFoldDB" id="A0AAN7QB27"/>
<dbReference type="Gene3D" id="1.10.10.60">
    <property type="entry name" value="Homeodomain-like"/>
    <property type="match status" value="2"/>
</dbReference>
<feature type="domain" description="HTH myb-type" evidence="10">
    <location>
        <begin position="58"/>
        <end position="112"/>
    </location>
</feature>
<evidence type="ECO:0000256" key="2">
    <source>
        <dbReference type="ARBA" id="ARBA00022737"/>
    </source>
</evidence>
<sequence>MKTVQEEIRKGPWTEQEDFQLVCFVGLFGDRRWDFIAKVSGLNRTGKSCRLRWVNYLHPGLKGGKLSPQEERLVLELQSKWGNRWSRIARKLPGRTDNEIKNYWRTHMRKKAQEKKRAMPPSSPSSNCYSASCNPTDVSIPSTGTREEIFYDTTEWNTPASTDQKSNQMEKNEVIYSMDDIWKEIAFTEGKYINPGFDAYGGVGCDFSCPPVSSPSWEYSSDKIWQLDDEENMLPTMENNLFAHHEV</sequence>
<feature type="region of interest" description="Disordered" evidence="8">
    <location>
        <begin position="111"/>
        <end position="130"/>
    </location>
</feature>
<dbReference type="PROSITE" id="PS50090">
    <property type="entry name" value="MYB_LIKE"/>
    <property type="match status" value="2"/>
</dbReference>
<accession>A0AAN7QB27</accession>
<dbReference type="GO" id="GO:0003700">
    <property type="term" value="F:DNA-binding transcription factor activity"/>
    <property type="evidence" value="ECO:0007669"/>
    <property type="project" value="InterPro"/>
</dbReference>
<dbReference type="InterPro" id="IPR009057">
    <property type="entry name" value="Homeodomain-like_sf"/>
</dbReference>
<reference evidence="11 12" key="1">
    <citation type="journal article" date="2023" name="Hortic Res">
        <title>Pangenome of water caltrop reveals structural variations and asymmetric subgenome divergence after allopolyploidization.</title>
        <authorList>
            <person name="Zhang X."/>
            <person name="Chen Y."/>
            <person name="Wang L."/>
            <person name="Yuan Y."/>
            <person name="Fang M."/>
            <person name="Shi L."/>
            <person name="Lu R."/>
            <person name="Comes H.P."/>
            <person name="Ma Y."/>
            <person name="Chen Y."/>
            <person name="Huang G."/>
            <person name="Zhou Y."/>
            <person name="Zheng Z."/>
            <person name="Qiu Y."/>
        </authorList>
    </citation>
    <scope>NUCLEOTIDE SEQUENCE [LARGE SCALE GENOMIC DNA]</scope>
    <source>
        <strain evidence="11">F231</strain>
    </source>
</reference>
<organism evidence="11 12">
    <name type="scientific">Trapa natans</name>
    <name type="common">Water chestnut</name>
    <dbReference type="NCBI Taxonomy" id="22666"/>
    <lineage>
        <taxon>Eukaryota</taxon>
        <taxon>Viridiplantae</taxon>
        <taxon>Streptophyta</taxon>
        <taxon>Embryophyta</taxon>
        <taxon>Tracheophyta</taxon>
        <taxon>Spermatophyta</taxon>
        <taxon>Magnoliopsida</taxon>
        <taxon>eudicotyledons</taxon>
        <taxon>Gunneridae</taxon>
        <taxon>Pentapetalae</taxon>
        <taxon>rosids</taxon>
        <taxon>malvids</taxon>
        <taxon>Myrtales</taxon>
        <taxon>Lythraceae</taxon>
        <taxon>Trapa</taxon>
    </lineage>
</organism>
<dbReference type="EMBL" id="JAXQNO010000024">
    <property type="protein sequence ID" value="KAK4762737.1"/>
    <property type="molecule type" value="Genomic_DNA"/>
</dbReference>
<protein>
    <submittedName>
        <fullName evidence="11">Uncharacterized protein</fullName>
    </submittedName>
</protein>
<comment type="subcellular location">
    <subcellularLocation>
        <location evidence="1">Nucleus</location>
    </subcellularLocation>
</comment>
<comment type="function">
    <text evidence="7">Transcription factor.</text>
</comment>
<dbReference type="SMART" id="SM00717">
    <property type="entry name" value="SANT"/>
    <property type="match status" value="2"/>
</dbReference>
<feature type="domain" description="Myb-like" evidence="9">
    <location>
        <begin position="5"/>
        <end position="57"/>
    </location>
</feature>
<dbReference type="FunFam" id="1.10.10.60:FF:000259">
    <property type="entry name" value="MYB transcription factor"/>
    <property type="match status" value="1"/>
</dbReference>
<feature type="domain" description="Myb-like" evidence="9">
    <location>
        <begin position="58"/>
        <end position="108"/>
    </location>
</feature>
<evidence type="ECO:0000256" key="8">
    <source>
        <dbReference type="SAM" id="MobiDB-lite"/>
    </source>
</evidence>
<keyword evidence="3" id="KW-0805">Transcription regulation</keyword>
<evidence type="ECO:0000256" key="4">
    <source>
        <dbReference type="ARBA" id="ARBA00023125"/>
    </source>
</evidence>
<dbReference type="FunFam" id="1.10.10.60:FF:000011">
    <property type="entry name" value="Myb transcription factor"/>
    <property type="match status" value="1"/>
</dbReference>